<dbReference type="EMBL" id="AAYA01000008">
    <property type="protein sequence ID" value="EBA07761.1"/>
    <property type="molecule type" value="Genomic_DNA"/>
</dbReference>
<reference evidence="3 4" key="1">
    <citation type="submission" date="2006-06" db="EMBL/GenBank/DDBJ databases">
        <authorList>
            <person name="Moran M.A."/>
            <person name="Ferriera S."/>
            <person name="Johnson J."/>
            <person name="Kravitz S."/>
            <person name="Beeson K."/>
            <person name="Sutton G."/>
            <person name="Rogers Y.-H."/>
            <person name="Friedman R."/>
            <person name="Frazier M."/>
            <person name="Venter J.C."/>
        </authorList>
    </citation>
    <scope>NUCLEOTIDE SEQUENCE [LARGE SCALE GENOMIC DNA]</scope>
    <source>
        <strain evidence="3 4">E-37</strain>
    </source>
</reference>
<gene>
    <name evidence="3" type="ORF">SSE37_14283</name>
</gene>
<proteinExistence type="predicted"/>
<evidence type="ECO:0000259" key="2">
    <source>
        <dbReference type="Pfam" id="PF07331"/>
    </source>
</evidence>
<feature type="transmembrane region" description="Helical" evidence="1">
    <location>
        <begin position="32"/>
        <end position="65"/>
    </location>
</feature>
<accession>A3K5G0</accession>
<organism evidence="3 4">
    <name type="scientific">Sagittula stellata (strain ATCC 700073 / DSM 11524 / E-37)</name>
    <dbReference type="NCBI Taxonomy" id="388399"/>
    <lineage>
        <taxon>Bacteria</taxon>
        <taxon>Pseudomonadati</taxon>
        <taxon>Pseudomonadota</taxon>
        <taxon>Alphaproteobacteria</taxon>
        <taxon>Rhodobacterales</taxon>
        <taxon>Roseobacteraceae</taxon>
        <taxon>Sagittula</taxon>
    </lineage>
</organism>
<evidence type="ECO:0000313" key="3">
    <source>
        <dbReference type="EMBL" id="EBA07761.1"/>
    </source>
</evidence>
<protein>
    <recommendedName>
        <fullName evidence="2">DUF1468 domain-containing protein</fullName>
    </recommendedName>
</protein>
<evidence type="ECO:0000313" key="4">
    <source>
        <dbReference type="Proteomes" id="UP000005713"/>
    </source>
</evidence>
<dbReference type="Proteomes" id="UP000005713">
    <property type="component" value="Unassembled WGS sequence"/>
</dbReference>
<evidence type="ECO:0000256" key="1">
    <source>
        <dbReference type="SAM" id="Phobius"/>
    </source>
</evidence>
<feature type="transmembrane region" description="Helical" evidence="1">
    <location>
        <begin position="77"/>
        <end position="102"/>
    </location>
</feature>
<dbReference type="InterPro" id="IPR009936">
    <property type="entry name" value="DUF1468"/>
</dbReference>
<keyword evidence="1" id="KW-0472">Membrane</keyword>
<keyword evidence="4" id="KW-1185">Reference proteome</keyword>
<comment type="caution">
    <text evidence="3">The sequence shown here is derived from an EMBL/GenBank/DDBJ whole genome shotgun (WGS) entry which is preliminary data.</text>
</comment>
<dbReference type="Pfam" id="PF07331">
    <property type="entry name" value="TctB"/>
    <property type="match status" value="1"/>
</dbReference>
<keyword evidence="1" id="KW-0812">Transmembrane</keyword>
<keyword evidence="1" id="KW-1133">Transmembrane helix</keyword>
<sequence>MLNGAFSLFLSLKGRRNNAPADISPSLVLNYRVLVIVILAIAAFALLLETFGLAPACFALILLSSGVIRDMSLLQKLIASVLGSALAVLIFAILLAIPVHIFTWPFGGLK</sequence>
<name>A3K5G0_SAGS3</name>
<feature type="domain" description="DUF1468" evidence="2">
    <location>
        <begin position="29"/>
        <end position="98"/>
    </location>
</feature>
<dbReference type="AlphaFoldDB" id="A3K5G0"/>